<feature type="compositionally biased region" description="Polar residues" evidence="6">
    <location>
        <begin position="158"/>
        <end position="167"/>
    </location>
</feature>
<evidence type="ECO:0000256" key="5">
    <source>
        <dbReference type="ARBA" id="ARBA00023136"/>
    </source>
</evidence>
<dbReference type="OrthoDB" id="2802411at2759"/>
<sequence>MSCCYCDCLCCDFILTIIAFFLPPLPVAIKKGLCSCDFIINILLCMLGYVPGLIHAWYIILKNPDYYPLADEENQIFIVRPPDGTPQVIITQQPDHNQTRIHFQHPEPFLESRLTAGHHHTAAPTGGQLSPLSCSPAVGQSVAPIHNFQHLQQQQQQSGIYSPSPLHQNYGAINLNDEDDNTNDDQPPPSYENVMNETAKQYSSR</sequence>
<dbReference type="EMBL" id="BSXU01000215">
    <property type="protein sequence ID" value="GMG19823.1"/>
    <property type="molecule type" value="Genomic_DNA"/>
</dbReference>
<reference evidence="8" key="1">
    <citation type="submission" date="2023-04" db="EMBL/GenBank/DDBJ databases">
        <title>Ambrosiozyma monospora NBRC 1965.</title>
        <authorList>
            <person name="Ichikawa N."/>
            <person name="Sato H."/>
            <person name="Tonouchi N."/>
        </authorList>
    </citation>
    <scope>NUCLEOTIDE SEQUENCE</scope>
    <source>
        <strain evidence="8">NBRC 1965</strain>
    </source>
</reference>
<dbReference type="InterPro" id="IPR000612">
    <property type="entry name" value="PMP3"/>
</dbReference>
<evidence type="ECO:0000313" key="8">
    <source>
        <dbReference type="EMBL" id="GMG19823.1"/>
    </source>
</evidence>
<dbReference type="GO" id="GO:0016020">
    <property type="term" value="C:membrane"/>
    <property type="evidence" value="ECO:0007669"/>
    <property type="project" value="UniProtKB-SubCell"/>
</dbReference>
<feature type="region of interest" description="Disordered" evidence="6">
    <location>
        <begin position="154"/>
        <end position="205"/>
    </location>
</feature>
<organism evidence="8 9">
    <name type="scientific">Ambrosiozyma monospora</name>
    <name type="common">Yeast</name>
    <name type="synonym">Endomycopsis monosporus</name>
    <dbReference type="NCBI Taxonomy" id="43982"/>
    <lineage>
        <taxon>Eukaryota</taxon>
        <taxon>Fungi</taxon>
        <taxon>Dikarya</taxon>
        <taxon>Ascomycota</taxon>
        <taxon>Saccharomycotina</taxon>
        <taxon>Pichiomycetes</taxon>
        <taxon>Pichiales</taxon>
        <taxon>Pichiaceae</taxon>
        <taxon>Ambrosiozyma</taxon>
    </lineage>
</organism>
<dbReference type="PANTHER" id="PTHR21659">
    <property type="entry name" value="HYDROPHOBIC PROTEIN RCI2 LOW TEMPERATURE AND SALT RESPONSIVE PROTEIN LTI6 -RELATED"/>
    <property type="match status" value="1"/>
</dbReference>
<keyword evidence="4 7" id="KW-1133">Transmembrane helix</keyword>
<gene>
    <name evidence="8" type="ORF">Amon01_000077000</name>
</gene>
<comment type="caution">
    <text evidence="8">The sequence shown here is derived from an EMBL/GenBank/DDBJ whole genome shotgun (WGS) entry which is preliminary data.</text>
</comment>
<comment type="subcellular location">
    <subcellularLocation>
        <location evidence="1">Membrane</location>
    </subcellularLocation>
</comment>
<feature type="compositionally biased region" description="Polar residues" evidence="6">
    <location>
        <begin position="193"/>
        <end position="205"/>
    </location>
</feature>
<evidence type="ECO:0000256" key="7">
    <source>
        <dbReference type="SAM" id="Phobius"/>
    </source>
</evidence>
<evidence type="ECO:0000256" key="1">
    <source>
        <dbReference type="ARBA" id="ARBA00004370"/>
    </source>
</evidence>
<comment type="similarity">
    <text evidence="2">Belongs to the UPF0057 (PMP3) family.</text>
</comment>
<keyword evidence="3 7" id="KW-0812">Transmembrane</keyword>
<dbReference type="PANTHER" id="PTHR21659:SF57">
    <property type="entry name" value="PLASMA MEMBRANE PROTEOLIPID 31"/>
    <property type="match status" value="1"/>
</dbReference>
<evidence type="ECO:0000256" key="4">
    <source>
        <dbReference type="ARBA" id="ARBA00022989"/>
    </source>
</evidence>
<evidence type="ECO:0000256" key="2">
    <source>
        <dbReference type="ARBA" id="ARBA00009530"/>
    </source>
</evidence>
<evidence type="ECO:0000313" key="9">
    <source>
        <dbReference type="Proteomes" id="UP001165063"/>
    </source>
</evidence>
<name>A0A9W7DD64_AMBMO</name>
<proteinExistence type="inferred from homology"/>
<keyword evidence="5 7" id="KW-0472">Membrane</keyword>
<accession>A0A9W7DD64</accession>
<evidence type="ECO:0000256" key="3">
    <source>
        <dbReference type="ARBA" id="ARBA00022692"/>
    </source>
</evidence>
<protein>
    <submittedName>
        <fullName evidence="8">Unnamed protein product</fullName>
    </submittedName>
</protein>
<evidence type="ECO:0000256" key="6">
    <source>
        <dbReference type="SAM" id="MobiDB-lite"/>
    </source>
</evidence>
<dbReference type="Proteomes" id="UP001165063">
    <property type="component" value="Unassembled WGS sequence"/>
</dbReference>
<dbReference type="AlphaFoldDB" id="A0A9W7DD64"/>
<feature type="transmembrane region" description="Helical" evidence="7">
    <location>
        <begin position="38"/>
        <end position="60"/>
    </location>
</feature>
<dbReference type="Pfam" id="PF01679">
    <property type="entry name" value="Pmp3"/>
    <property type="match status" value="1"/>
</dbReference>
<keyword evidence="9" id="KW-1185">Reference proteome</keyword>